<evidence type="ECO:0000313" key="2">
    <source>
        <dbReference type="EMBL" id="KKM89845.1"/>
    </source>
</evidence>
<evidence type="ECO:0000259" key="1">
    <source>
        <dbReference type="PROSITE" id="PS51352"/>
    </source>
</evidence>
<dbReference type="PROSITE" id="PS51352">
    <property type="entry name" value="THIOREDOXIN_2"/>
    <property type="match status" value="1"/>
</dbReference>
<dbReference type="GO" id="GO:0015035">
    <property type="term" value="F:protein-disulfide reductase activity"/>
    <property type="evidence" value="ECO:0007669"/>
    <property type="project" value="TreeGrafter"/>
</dbReference>
<dbReference type="InterPro" id="IPR013766">
    <property type="entry name" value="Thioredoxin_domain"/>
</dbReference>
<reference evidence="2" key="1">
    <citation type="journal article" date="2015" name="Nature">
        <title>Complex archaea that bridge the gap between prokaryotes and eukaryotes.</title>
        <authorList>
            <person name="Spang A."/>
            <person name="Saw J.H."/>
            <person name="Jorgensen S.L."/>
            <person name="Zaremba-Niedzwiedzka K."/>
            <person name="Martijn J."/>
            <person name="Lind A.E."/>
            <person name="van Eijk R."/>
            <person name="Schleper C."/>
            <person name="Guy L."/>
            <person name="Ettema T.J."/>
        </authorList>
    </citation>
    <scope>NUCLEOTIDE SEQUENCE</scope>
</reference>
<dbReference type="GO" id="GO:0045454">
    <property type="term" value="P:cell redox homeostasis"/>
    <property type="evidence" value="ECO:0007669"/>
    <property type="project" value="TreeGrafter"/>
</dbReference>
<accession>A0A0F9NM66</accession>
<dbReference type="Pfam" id="PF00085">
    <property type="entry name" value="Thioredoxin"/>
    <property type="match status" value="1"/>
</dbReference>
<proteinExistence type="predicted"/>
<dbReference type="AlphaFoldDB" id="A0A0F9NM66"/>
<sequence>MKRVVVILLILIFSTSLYSPTSGEQANKPKTKQKAKSEDNLIISGEQLDFSKHKVTFIELGADRCIPCKAMQPVMREIAQKYKGTIQVVFYDVWKTPKYAKDYGIKMIPTQVFIDKKGDEIFRHVGFYAKDEIIKMLKEKGIL</sequence>
<dbReference type="PANTHER" id="PTHR45663:SF11">
    <property type="entry name" value="GEO12009P1"/>
    <property type="match status" value="1"/>
</dbReference>
<name>A0A0F9NM66_9ZZZZ</name>
<feature type="domain" description="Thioredoxin" evidence="1">
    <location>
        <begin position="24"/>
        <end position="142"/>
    </location>
</feature>
<dbReference type="InterPro" id="IPR036249">
    <property type="entry name" value="Thioredoxin-like_sf"/>
</dbReference>
<dbReference type="PANTHER" id="PTHR45663">
    <property type="entry name" value="GEO12009P1"/>
    <property type="match status" value="1"/>
</dbReference>
<dbReference type="SUPFAM" id="SSF52833">
    <property type="entry name" value="Thioredoxin-like"/>
    <property type="match status" value="1"/>
</dbReference>
<dbReference type="GO" id="GO:0005829">
    <property type="term" value="C:cytosol"/>
    <property type="evidence" value="ECO:0007669"/>
    <property type="project" value="TreeGrafter"/>
</dbReference>
<dbReference type="EMBL" id="LAZR01006757">
    <property type="protein sequence ID" value="KKM89845.1"/>
    <property type="molecule type" value="Genomic_DNA"/>
</dbReference>
<comment type="caution">
    <text evidence="2">The sequence shown here is derived from an EMBL/GenBank/DDBJ whole genome shotgun (WGS) entry which is preliminary data.</text>
</comment>
<organism evidence="2">
    <name type="scientific">marine sediment metagenome</name>
    <dbReference type="NCBI Taxonomy" id="412755"/>
    <lineage>
        <taxon>unclassified sequences</taxon>
        <taxon>metagenomes</taxon>
        <taxon>ecological metagenomes</taxon>
    </lineage>
</organism>
<gene>
    <name evidence="2" type="ORF">LCGC14_1244560</name>
</gene>
<dbReference type="CDD" id="cd02947">
    <property type="entry name" value="TRX_family"/>
    <property type="match status" value="1"/>
</dbReference>
<protein>
    <recommendedName>
        <fullName evidence="1">Thioredoxin domain-containing protein</fullName>
    </recommendedName>
</protein>
<dbReference type="Gene3D" id="3.40.30.10">
    <property type="entry name" value="Glutaredoxin"/>
    <property type="match status" value="1"/>
</dbReference>